<keyword evidence="2" id="KW-1185">Reference proteome</keyword>
<dbReference type="AlphaFoldDB" id="A0A4Y2MDH8"/>
<evidence type="ECO:0000313" key="1">
    <source>
        <dbReference type="EMBL" id="GBN24450.1"/>
    </source>
</evidence>
<dbReference type="Pfam" id="PF01359">
    <property type="entry name" value="Transposase_1"/>
    <property type="match status" value="1"/>
</dbReference>
<sequence>MKSSRIITRAETWVHNFTPDTKSTSMTLKHPSSSVTKKFKVSGSTGKVMLTVFWDAQGVIWIDFFISGTINASRYCDTLTKLKSSIRRKRPGLLSPAVL</sequence>
<dbReference type="GO" id="GO:0003676">
    <property type="term" value="F:nucleic acid binding"/>
    <property type="evidence" value="ECO:0007669"/>
    <property type="project" value="InterPro"/>
</dbReference>
<reference evidence="1 2" key="1">
    <citation type="journal article" date="2019" name="Sci. Rep.">
        <title>Orb-weaving spider Araneus ventricosus genome elucidates the spidroin gene catalogue.</title>
        <authorList>
            <person name="Kono N."/>
            <person name="Nakamura H."/>
            <person name="Ohtoshi R."/>
            <person name="Moran D.A.P."/>
            <person name="Shinohara A."/>
            <person name="Yoshida Y."/>
            <person name="Fujiwara M."/>
            <person name="Mori M."/>
            <person name="Tomita M."/>
            <person name="Arakawa K."/>
        </authorList>
    </citation>
    <scope>NUCLEOTIDE SEQUENCE [LARGE SCALE GENOMIC DNA]</scope>
</reference>
<dbReference type="Proteomes" id="UP000499080">
    <property type="component" value="Unassembled WGS sequence"/>
</dbReference>
<accession>A0A4Y2MDH8</accession>
<dbReference type="InterPro" id="IPR036397">
    <property type="entry name" value="RNaseH_sf"/>
</dbReference>
<dbReference type="InterPro" id="IPR001888">
    <property type="entry name" value="Transposase_1"/>
</dbReference>
<dbReference type="PANTHER" id="PTHR46060">
    <property type="entry name" value="MARINER MOS1 TRANSPOSASE-LIKE PROTEIN"/>
    <property type="match status" value="1"/>
</dbReference>
<dbReference type="InterPro" id="IPR052709">
    <property type="entry name" value="Transposase-MT_Hybrid"/>
</dbReference>
<name>A0A4Y2MDH8_ARAVE</name>
<dbReference type="EMBL" id="BGPR01007122">
    <property type="protein sequence ID" value="GBN24450.1"/>
    <property type="molecule type" value="Genomic_DNA"/>
</dbReference>
<dbReference type="OrthoDB" id="6436943at2759"/>
<dbReference type="PANTHER" id="PTHR46060:SF1">
    <property type="entry name" value="MARINER MOS1 TRANSPOSASE-LIKE PROTEIN"/>
    <property type="match status" value="1"/>
</dbReference>
<gene>
    <name evidence="1" type="ORF">AVEN_124402_1</name>
</gene>
<protein>
    <submittedName>
        <fullName evidence="1">Uncharacterized protein</fullName>
    </submittedName>
</protein>
<organism evidence="1 2">
    <name type="scientific">Araneus ventricosus</name>
    <name type="common">Orbweaver spider</name>
    <name type="synonym">Epeira ventricosa</name>
    <dbReference type="NCBI Taxonomy" id="182803"/>
    <lineage>
        <taxon>Eukaryota</taxon>
        <taxon>Metazoa</taxon>
        <taxon>Ecdysozoa</taxon>
        <taxon>Arthropoda</taxon>
        <taxon>Chelicerata</taxon>
        <taxon>Arachnida</taxon>
        <taxon>Araneae</taxon>
        <taxon>Araneomorphae</taxon>
        <taxon>Entelegynae</taxon>
        <taxon>Araneoidea</taxon>
        <taxon>Araneidae</taxon>
        <taxon>Araneus</taxon>
    </lineage>
</organism>
<evidence type="ECO:0000313" key="2">
    <source>
        <dbReference type="Proteomes" id="UP000499080"/>
    </source>
</evidence>
<comment type="caution">
    <text evidence="1">The sequence shown here is derived from an EMBL/GenBank/DDBJ whole genome shotgun (WGS) entry which is preliminary data.</text>
</comment>
<dbReference type="Gene3D" id="3.30.420.10">
    <property type="entry name" value="Ribonuclease H-like superfamily/Ribonuclease H"/>
    <property type="match status" value="1"/>
</dbReference>
<proteinExistence type="predicted"/>